<dbReference type="EMBL" id="MDYQ01000005">
    <property type="protein sequence ID" value="PRP89117.1"/>
    <property type="molecule type" value="Genomic_DNA"/>
</dbReference>
<evidence type="ECO:0000313" key="3">
    <source>
        <dbReference type="EMBL" id="PRP89117.1"/>
    </source>
</evidence>
<reference evidence="3 4" key="1">
    <citation type="journal article" date="2018" name="Genome Biol. Evol.">
        <title>Multiple Roots of Fruiting Body Formation in Amoebozoa.</title>
        <authorList>
            <person name="Hillmann F."/>
            <person name="Forbes G."/>
            <person name="Novohradska S."/>
            <person name="Ferling I."/>
            <person name="Riege K."/>
            <person name="Groth M."/>
            <person name="Westermann M."/>
            <person name="Marz M."/>
            <person name="Spaller T."/>
            <person name="Winckler T."/>
            <person name="Schaap P."/>
            <person name="Glockner G."/>
        </authorList>
    </citation>
    <scope>NUCLEOTIDE SEQUENCE [LARGE SCALE GENOMIC DNA]</scope>
    <source>
        <strain evidence="3 4">Jena</strain>
    </source>
</reference>
<evidence type="ECO:0000313" key="4">
    <source>
        <dbReference type="Proteomes" id="UP000241769"/>
    </source>
</evidence>
<gene>
    <name evidence="3" type="ORF">PROFUN_01837</name>
</gene>
<feature type="signal peptide" evidence="1">
    <location>
        <begin position="1"/>
        <end position="20"/>
    </location>
</feature>
<protein>
    <recommendedName>
        <fullName evidence="2">DUF1996 domain-containing protein</fullName>
    </recommendedName>
</protein>
<proteinExistence type="predicted"/>
<dbReference type="Proteomes" id="UP000241769">
    <property type="component" value="Unassembled WGS sequence"/>
</dbReference>
<dbReference type="InParanoid" id="A0A2P6NYS8"/>
<comment type="caution">
    <text evidence="3">The sequence shown here is derived from an EMBL/GenBank/DDBJ whole genome shotgun (WGS) entry which is preliminary data.</text>
</comment>
<dbReference type="AlphaFoldDB" id="A0A2P6NYS8"/>
<keyword evidence="1" id="KW-0732">Signal</keyword>
<dbReference type="PANTHER" id="PTHR43662:SF3">
    <property type="entry name" value="DOMAIN PROTEIN, PUTATIVE (AFU_ORTHOLOGUE AFUA_6G11970)-RELATED"/>
    <property type="match status" value="1"/>
</dbReference>
<name>A0A2P6NYS8_9EUKA</name>
<evidence type="ECO:0000259" key="2">
    <source>
        <dbReference type="Pfam" id="PF09362"/>
    </source>
</evidence>
<feature type="chain" id="PRO_5015121159" description="DUF1996 domain-containing protein" evidence="1">
    <location>
        <begin position="21"/>
        <end position="535"/>
    </location>
</feature>
<accession>A0A2P6NYS8</accession>
<feature type="domain" description="DUF1996" evidence="2">
    <location>
        <begin position="67"/>
        <end position="310"/>
    </location>
</feature>
<dbReference type="Pfam" id="PF09362">
    <property type="entry name" value="DUF1996"/>
    <property type="match status" value="1"/>
</dbReference>
<evidence type="ECO:0000256" key="1">
    <source>
        <dbReference type="SAM" id="SignalP"/>
    </source>
</evidence>
<dbReference type="PANTHER" id="PTHR43662">
    <property type="match status" value="1"/>
</dbReference>
<dbReference type="InterPro" id="IPR018535">
    <property type="entry name" value="DUF1996"/>
</dbReference>
<sequence>MKSITAFVLLLAVYCGETLISETPSHSDAVTAGDPVTDRWNLNYPDGASPFWRLLCKTRPVYTGRVDPIIVQGSWSAHVHKVFGSSGFSPSIKDRSPLEFYDDLVNGSCTSCNIAKKDMSSYWHPELYYRRPDGSFEVVRGEGLTVYYLSRRGGKPNWWIPFPKGFRMIAGSSERRSFNKTDMSHRAITYSCYGGNGFTGTPQEANGFPGYNNKSVSCAALRLQIFFPTCWNGKDLDTPDHTSHVAYPIGDISQGDCPSTHPYRIPGIFFEAFYNTDRYPHGDGKTTWPFVLSQSDLTGYGMHGDFVSGWNEETLHQALHDSTCNCGNVDCCKTLSPFQQGAGFSCPLDKQVPFFEDVGMVSPIKRLPGCNNFTGEGPNPPKCVSPSPALTSASTGVQRVFIASANKGILTPPWAEPWNLVTINRRTVNTDNIWIIISVDKNGTVAFRNSLSKGYLVKWVGDEVYSMQNDDDVKTNNSYLWKIVNQANGLVAVQSNRDGSWLSYDVGTGRVSGQKAAKPATAQLWTLSDKTKWIN</sequence>
<keyword evidence="4" id="KW-1185">Reference proteome</keyword>
<dbReference type="OrthoDB" id="74764at2759"/>
<organism evidence="3 4">
    <name type="scientific">Planoprotostelium fungivorum</name>
    <dbReference type="NCBI Taxonomy" id="1890364"/>
    <lineage>
        <taxon>Eukaryota</taxon>
        <taxon>Amoebozoa</taxon>
        <taxon>Evosea</taxon>
        <taxon>Variosea</taxon>
        <taxon>Cavosteliida</taxon>
        <taxon>Cavosteliaceae</taxon>
        <taxon>Planoprotostelium</taxon>
    </lineage>
</organism>